<feature type="compositionally biased region" description="Polar residues" evidence="9">
    <location>
        <begin position="141"/>
        <end position="154"/>
    </location>
</feature>
<evidence type="ECO:0000256" key="3">
    <source>
        <dbReference type="ARBA" id="ARBA00005371"/>
    </source>
</evidence>
<dbReference type="InterPro" id="IPR040424">
    <property type="entry name" value="Smn1"/>
</dbReference>
<dbReference type="PANTHER" id="PTHR39267:SF1">
    <property type="entry name" value="SURVIVAL MOTOR NEURON PROTEIN"/>
    <property type="match status" value="1"/>
</dbReference>
<keyword evidence="4" id="KW-0963">Cytoplasm</keyword>
<evidence type="ECO:0000256" key="9">
    <source>
        <dbReference type="SAM" id="MobiDB-lite"/>
    </source>
</evidence>
<name>A0ABN8Q2N0_9CNID</name>
<dbReference type="CDD" id="cd22852">
    <property type="entry name" value="SMN_C"/>
    <property type="match status" value="1"/>
</dbReference>
<feature type="compositionally biased region" description="Basic residues" evidence="9">
    <location>
        <begin position="224"/>
        <end position="236"/>
    </location>
</feature>
<dbReference type="InterPro" id="IPR047298">
    <property type="entry name" value="Tudor_SMN_eumet"/>
</dbReference>
<feature type="region of interest" description="Disordered" evidence="9">
    <location>
        <begin position="130"/>
        <end position="162"/>
    </location>
</feature>
<dbReference type="PROSITE" id="PS50304">
    <property type="entry name" value="TUDOR"/>
    <property type="match status" value="1"/>
</dbReference>
<keyword evidence="5" id="KW-0507">mRNA processing</keyword>
<evidence type="ECO:0000313" key="12">
    <source>
        <dbReference type="Proteomes" id="UP001159405"/>
    </source>
</evidence>
<evidence type="ECO:0000256" key="2">
    <source>
        <dbReference type="ARBA" id="ARBA00004408"/>
    </source>
</evidence>
<feature type="domain" description="Tudor" evidence="10">
    <location>
        <begin position="73"/>
        <end position="134"/>
    </location>
</feature>
<feature type="region of interest" description="Disordered" evidence="9">
    <location>
        <begin position="39"/>
        <end position="72"/>
    </location>
</feature>
<keyword evidence="6" id="KW-0508">mRNA splicing</keyword>
<dbReference type="SMART" id="SM00333">
    <property type="entry name" value="TUDOR"/>
    <property type="match status" value="1"/>
</dbReference>
<sequence>MAAKCGEVVFKAGEDGNESDIWDDTALIEAYDRAISAIKKGGKNGGSKSKGNGKHRKNQASKKKDNKKKAAEQWHVGDSCRAVFSEDELIYDAVIISIDANSKTCVVKFCGYGNTEEQYLDDLLLPISKKNRKSSKPSSSQPVWPTSPGQQNADSEMDWTAGSQSPIRWQISDLCLAPEQPSQHLHEAVINSFSTPYTCKVTFLRSRQRQDVDVSTLKPSQPSHHLRNHHRHHHHPYTSEQRYPMSGSPFSSYPLSSNYNPSTNFFPPAPPPPLPPNLLPHHWPTLNPSGLSPSSNTFQYAPMPPPPVPVNNSDISHDNDALASMLMAWYLSGYHTGYYQAMQNLRCGSSLRNNEAPVSSTDSDVNKKDSSQPPTT</sequence>
<keyword evidence="7" id="KW-0539">Nucleus</keyword>
<reference evidence="11 12" key="1">
    <citation type="submission" date="2022-05" db="EMBL/GenBank/DDBJ databases">
        <authorList>
            <consortium name="Genoscope - CEA"/>
            <person name="William W."/>
        </authorList>
    </citation>
    <scope>NUCLEOTIDE SEQUENCE [LARGE SCALE GENOMIC DNA]</scope>
</reference>
<evidence type="ECO:0000256" key="7">
    <source>
        <dbReference type="ARBA" id="ARBA00023242"/>
    </source>
</evidence>
<feature type="compositionally biased region" description="Polar residues" evidence="9">
    <location>
        <begin position="353"/>
        <end position="363"/>
    </location>
</feature>
<comment type="similarity">
    <text evidence="3">Belongs to the SMN family.</text>
</comment>
<comment type="subcellular location">
    <subcellularLocation>
        <location evidence="1">Cytoplasm</location>
        <location evidence="1">Myofibril</location>
        <location evidence="1">Sarcomere</location>
        <location evidence="1">Z line</location>
    </subcellularLocation>
    <subcellularLocation>
        <location evidence="2">Nucleus</location>
        <location evidence="2">Cajal body</location>
    </subcellularLocation>
    <subcellularLocation>
        <location evidence="8">Nucleus</location>
        <location evidence="8">Gem</location>
    </subcellularLocation>
</comment>
<evidence type="ECO:0000256" key="8">
    <source>
        <dbReference type="ARBA" id="ARBA00034695"/>
    </source>
</evidence>
<dbReference type="Gene3D" id="2.30.30.140">
    <property type="match status" value="1"/>
</dbReference>
<dbReference type="InterPro" id="IPR049481">
    <property type="entry name" value="SMN_G2-BD"/>
</dbReference>
<dbReference type="EMBL" id="CALNXK010000103">
    <property type="protein sequence ID" value="CAH3156022.1"/>
    <property type="molecule type" value="Genomic_DNA"/>
</dbReference>
<evidence type="ECO:0000313" key="11">
    <source>
        <dbReference type="EMBL" id="CAH3156022.1"/>
    </source>
</evidence>
<dbReference type="Gene3D" id="3.40.190.10">
    <property type="entry name" value="Periplasmic binding protein-like II"/>
    <property type="match status" value="1"/>
</dbReference>
<dbReference type="CDD" id="cd20398">
    <property type="entry name" value="Tudor_SMN"/>
    <property type="match status" value="1"/>
</dbReference>
<gene>
    <name evidence="11" type="ORF">PLOB_00001600</name>
</gene>
<dbReference type="CDD" id="cd22851">
    <property type="entry name" value="SMN_N"/>
    <property type="match status" value="1"/>
</dbReference>
<dbReference type="Pfam" id="PF20635">
    <property type="entry name" value="SMN_YG-box"/>
    <property type="match status" value="1"/>
</dbReference>
<feature type="region of interest" description="Disordered" evidence="9">
    <location>
        <begin position="208"/>
        <end position="245"/>
    </location>
</feature>
<evidence type="ECO:0000256" key="1">
    <source>
        <dbReference type="ARBA" id="ARBA00004216"/>
    </source>
</evidence>
<dbReference type="InterPro" id="IPR010304">
    <property type="entry name" value="SMN_Tudor"/>
</dbReference>
<evidence type="ECO:0000256" key="4">
    <source>
        <dbReference type="ARBA" id="ARBA00022490"/>
    </source>
</evidence>
<evidence type="ECO:0000259" key="10">
    <source>
        <dbReference type="PROSITE" id="PS50304"/>
    </source>
</evidence>
<dbReference type="InterPro" id="IPR002999">
    <property type="entry name" value="Tudor"/>
</dbReference>
<keyword evidence="12" id="KW-1185">Reference proteome</keyword>
<accession>A0ABN8Q2N0</accession>
<dbReference type="Pfam" id="PF20636">
    <property type="entry name" value="SMN_G2-BD"/>
    <property type="match status" value="1"/>
</dbReference>
<organism evidence="11 12">
    <name type="scientific">Porites lobata</name>
    <dbReference type="NCBI Taxonomy" id="104759"/>
    <lineage>
        <taxon>Eukaryota</taxon>
        <taxon>Metazoa</taxon>
        <taxon>Cnidaria</taxon>
        <taxon>Anthozoa</taxon>
        <taxon>Hexacorallia</taxon>
        <taxon>Scleractinia</taxon>
        <taxon>Fungiina</taxon>
        <taxon>Poritidae</taxon>
        <taxon>Porites</taxon>
    </lineage>
</organism>
<feature type="compositionally biased region" description="Basic residues" evidence="9">
    <location>
        <begin position="51"/>
        <end position="67"/>
    </location>
</feature>
<protein>
    <recommendedName>
        <fullName evidence="10">Tudor domain-containing protein</fullName>
    </recommendedName>
</protein>
<dbReference type="Pfam" id="PF06003">
    <property type="entry name" value="SMN_Tudor"/>
    <property type="match status" value="1"/>
</dbReference>
<comment type="caution">
    <text evidence="11">The sequence shown here is derived from an EMBL/GenBank/DDBJ whole genome shotgun (WGS) entry which is preliminary data.</text>
</comment>
<feature type="region of interest" description="Disordered" evidence="9">
    <location>
        <begin position="353"/>
        <end position="376"/>
    </location>
</feature>
<evidence type="ECO:0000256" key="5">
    <source>
        <dbReference type="ARBA" id="ARBA00022664"/>
    </source>
</evidence>
<dbReference type="SUPFAM" id="SSF63748">
    <property type="entry name" value="Tudor/PWWP/MBT"/>
    <property type="match status" value="1"/>
</dbReference>
<dbReference type="Proteomes" id="UP001159405">
    <property type="component" value="Unassembled WGS sequence"/>
</dbReference>
<dbReference type="PANTHER" id="PTHR39267">
    <property type="entry name" value="SURVIVAL MOTOR NEURON-LIKE PROTEIN 1"/>
    <property type="match status" value="1"/>
</dbReference>
<proteinExistence type="inferred from homology"/>
<dbReference type="InterPro" id="IPR047313">
    <property type="entry name" value="SMN_C"/>
</dbReference>
<evidence type="ECO:0000256" key="6">
    <source>
        <dbReference type="ARBA" id="ARBA00023187"/>
    </source>
</evidence>